<dbReference type="Proteomes" id="UP000829364">
    <property type="component" value="Chromosome 8"/>
</dbReference>
<dbReference type="Gene3D" id="3.30.559.10">
    <property type="entry name" value="Chloramphenicol acetyltransferase-like domain"/>
    <property type="match status" value="1"/>
</dbReference>
<protein>
    <recommendedName>
        <fullName evidence="3">Alcohol acetyltransferase</fullName>
    </recommendedName>
</protein>
<dbReference type="PANTHER" id="PTHR28037">
    <property type="entry name" value="ALCOHOL O-ACETYLTRANSFERASE 1-RELATED"/>
    <property type="match status" value="1"/>
</dbReference>
<evidence type="ECO:0000313" key="1">
    <source>
        <dbReference type="EMBL" id="UNI22189.1"/>
    </source>
</evidence>
<dbReference type="InterPro" id="IPR052058">
    <property type="entry name" value="Alcohol_O-acetyltransferase"/>
</dbReference>
<dbReference type="AlphaFoldDB" id="A0A9Q8VES0"/>
<name>A0A9Q8VES0_9HYPO</name>
<dbReference type="PANTHER" id="PTHR28037:SF1">
    <property type="entry name" value="ALCOHOL O-ACETYLTRANSFERASE 1-RELATED"/>
    <property type="match status" value="1"/>
</dbReference>
<dbReference type="Gene3D" id="3.30.559.30">
    <property type="entry name" value="Nonribosomal peptide synthetase, condensation domain"/>
    <property type="match status" value="1"/>
</dbReference>
<keyword evidence="2" id="KW-1185">Reference proteome</keyword>
<reference evidence="1" key="1">
    <citation type="submission" date="2021-11" db="EMBL/GenBank/DDBJ databases">
        <title>Purpureocillium_takamizusanense_genome.</title>
        <authorList>
            <person name="Nguyen N.-H."/>
        </authorList>
    </citation>
    <scope>NUCLEOTIDE SEQUENCE</scope>
    <source>
        <strain evidence="1">PT3</strain>
    </source>
</reference>
<dbReference type="InterPro" id="IPR010828">
    <property type="entry name" value="Atf2/Sli1-like"/>
</dbReference>
<accession>A0A9Q8VES0</accession>
<gene>
    <name evidence="1" type="ORF">JDV02_008100</name>
</gene>
<dbReference type="RefSeq" id="XP_047845670.1">
    <property type="nucleotide sequence ID" value="XM_047989665.1"/>
</dbReference>
<dbReference type="GO" id="GO:0008080">
    <property type="term" value="F:N-acetyltransferase activity"/>
    <property type="evidence" value="ECO:0007669"/>
    <property type="project" value="TreeGrafter"/>
</dbReference>
<dbReference type="OrthoDB" id="2150604at2759"/>
<evidence type="ECO:0008006" key="3">
    <source>
        <dbReference type="Google" id="ProtNLM"/>
    </source>
</evidence>
<evidence type="ECO:0000313" key="2">
    <source>
        <dbReference type="Proteomes" id="UP000829364"/>
    </source>
</evidence>
<proteinExistence type="predicted"/>
<dbReference type="InterPro" id="IPR023213">
    <property type="entry name" value="CAT-like_dom_sf"/>
</dbReference>
<dbReference type="EMBL" id="CP086361">
    <property type="protein sequence ID" value="UNI22189.1"/>
    <property type="molecule type" value="Genomic_DNA"/>
</dbReference>
<dbReference type="Pfam" id="PF07247">
    <property type="entry name" value="AATase"/>
    <property type="match status" value="1"/>
</dbReference>
<dbReference type="GeneID" id="72070048"/>
<dbReference type="KEGG" id="ptkz:JDV02_008100"/>
<organism evidence="1 2">
    <name type="scientific">Purpureocillium takamizusanense</name>
    <dbReference type="NCBI Taxonomy" id="2060973"/>
    <lineage>
        <taxon>Eukaryota</taxon>
        <taxon>Fungi</taxon>
        <taxon>Dikarya</taxon>
        <taxon>Ascomycota</taxon>
        <taxon>Pezizomycotina</taxon>
        <taxon>Sordariomycetes</taxon>
        <taxon>Hypocreomycetidae</taxon>
        <taxon>Hypocreales</taxon>
        <taxon>Ophiocordycipitaceae</taxon>
        <taxon>Purpureocillium</taxon>
    </lineage>
</organism>
<sequence>MDDPSAAYTVFRTASFYDRMFYTFHRHGIQSNILVSARYVCGGRRQLSKCIVYQALASVIKTHPVLRVIGIQRPSPRPGKHRLFRAVLHNIDLDACVEFVADDRGHGVTSATLENAHNSWDWTDDEARTPWWKLIVVGGEHVVFVYHHLVGDGISGVTFHREFLAALNSVVSATTDSGTGPPGNVAYSPSTTLHFPPEATDIATATPSILRLVWNYLIWWLLRLFLRKRLLFGDLPPPRPYSQSVVAVPSSGDRTITRIVTCRIPAAKVRRIISACREHQTTFTPLLVTVFNVTLSTDFYPNALVGASRVAIDLRSHLPLQEAGALAPSGIIMNAAAAAVQLHWLPSYRQNRAKDHQGGLSSNHETIWRLAQNYKKGMSSGLNGCIRDWIASKLVGPDLEDFTETSLPMIGHMVGDTYLVSNLGSIAGRQQGVRAGDGEQGWAIDEMQFSAAATNGHAGSRSITLNIVGVAGGDTLINASFEDGMMRKEVVDAILDRTMMRIDQLCEEGVAR</sequence>
<dbReference type="SUPFAM" id="SSF52777">
    <property type="entry name" value="CoA-dependent acyltransferases"/>
    <property type="match status" value="1"/>
</dbReference>